<dbReference type="Pfam" id="PF02653">
    <property type="entry name" value="BPD_transp_2"/>
    <property type="match status" value="1"/>
</dbReference>
<dbReference type="GO" id="GO:0005886">
    <property type="term" value="C:plasma membrane"/>
    <property type="evidence" value="ECO:0007669"/>
    <property type="project" value="UniProtKB-SubCell"/>
</dbReference>
<feature type="transmembrane region" description="Helical" evidence="11">
    <location>
        <begin position="163"/>
        <end position="184"/>
    </location>
</feature>
<name>A0A3P3XH17_9SPIR</name>
<feature type="transmembrane region" description="Helical" evidence="11">
    <location>
        <begin position="105"/>
        <end position="125"/>
    </location>
</feature>
<reference evidence="12" key="1">
    <citation type="submission" date="2017-02" db="EMBL/GenBank/DDBJ databases">
        <authorList>
            <person name="Regsiter A."/>
            <person name="William W."/>
        </authorList>
    </citation>
    <scope>NUCLEOTIDE SEQUENCE</scope>
    <source>
        <strain evidence="12">Bib</strain>
    </source>
</reference>
<evidence type="ECO:0000256" key="2">
    <source>
        <dbReference type="ARBA" id="ARBA00011262"/>
    </source>
</evidence>
<keyword evidence="5" id="KW-0997">Cell inner membrane</keyword>
<sequence>MQTETAEKQGTLPELLGRNWIALFIVLLVVFFSVVARSFFSFDTAQLIFFNGTEVFLLAIAELFVIITGGIDLSVGFVMGFATVVSSKLMVACVALGFSPFWSILAASVVTLLIGLVPGLVNGWLVACLRVPAFIATFSMLGVTHGISELLTQGIPTKNLPALAGDIGNGSFFYVAPGGAISFFSRPQVARGQTVLAIIPNMVIFAFLFIFLFAFILGKMKFGRHLYAIGGNIDAAIRSGINVKRDLIKAYVISSLFASLAGLSYVMKYITGKPDAGANMLLEAIAAVVIGGASMAGGSGTVGRTILGALVIAILETGLRIIGMQTFMTYILVGVILILAVIIDQVFPNRNR</sequence>
<evidence type="ECO:0000256" key="7">
    <source>
        <dbReference type="ARBA" id="ARBA00022989"/>
    </source>
</evidence>
<feature type="transmembrane region" description="Helical" evidence="11">
    <location>
        <begin position="247"/>
        <end position="267"/>
    </location>
</feature>
<feature type="transmembrane region" description="Helical" evidence="11">
    <location>
        <begin position="196"/>
        <end position="217"/>
    </location>
</feature>
<keyword evidence="3" id="KW-0813">Transport</keyword>
<dbReference type="CDD" id="cd06579">
    <property type="entry name" value="TM_PBP1_transp_AraH_like"/>
    <property type="match status" value="1"/>
</dbReference>
<evidence type="ECO:0000256" key="1">
    <source>
        <dbReference type="ARBA" id="ARBA00004651"/>
    </source>
</evidence>
<evidence type="ECO:0000256" key="4">
    <source>
        <dbReference type="ARBA" id="ARBA00022475"/>
    </source>
</evidence>
<feature type="transmembrane region" description="Helical" evidence="11">
    <location>
        <begin position="131"/>
        <end position="151"/>
    </location>
</feature>
<keyword evidence="7 11" id="KW-1133">Transmembrane helix</keyword>
<evidence type="ECO:0000256" key="8">
    <source>
        <dbReference type="ARBA" id="ARBA00023136"/>
    </source>
</evidence>
<keyword evidence="8 11" id="KW-0472">Membrane</keyword>
<keyword evidence="4" id="KW-1003">Cell membrane</keyword>
<accession>A0A3P3XH17</accession>
<dbReference type="InterPro" id="IPR001851">
    <property type="entry name" value="ABC_transp_permease"/>
</dbReference>
<comment type="function">
    <text evidence="9">Part of the ABC transporter complex LsrABCD involved in autoinducer 2 (AI-2) import. Probably responsible for the translocation of the substrate across the membrane.</text>
</comment>
<organism evidence="12">
    <name type="scientific">uncultured spirochete</name>
    <dbReference type="NCBI Taxonomy" id="156406"/>
    <lineage>
        <taxon>Bacteria</taxon>
        <taxon>Pseudomonadati</taxon>
        <taxon>Spirochaetota</taxon>
        <taxon>Spirochaetia</taxon>
        <taxon>Spirochaetales</taxon>
        <taxon>environmental samples</taxon>
    </lineage>
</organism>
<dbReference type="EMBL" id="FWDM01000014">
    <property type="protein sequence ID" value="SLM11634.1"/>
    <property type="molecule type" value="Genomic_DNA"/>
</dbReference>
<comment type="subunit">
    <text evidence="2">The complex is composed of two ATP-binding proteins (LsrA), two transmembrane proteins (LsrC and LsrD) and a solute-binding protein (LsrB).</text>
</comment>
<dbReference type="GO" id="GO:0022857">
    <property type="term" value="F:transmembrane transporter activity"/>
    <property type="evidence" value="ECO:0007669"/>
    <property type="project" value="InterPro"/>
</dbReference>
<evidence type="ECO:0000313" key="12">
    <source>
        <dbReference type="EMBL" id="SLM11634.1"/>
    </source>
</evidence>
<evidence type="ECO:0000256" key="5">
    <source>
        <dbReference type="ARBA" id="ARBA00022519"/>
    </source>
</evidence>
<evidence type="ECO:0000256" key="3">
    <source>
        <dbReference type="ARBA" id="ARBA00022448"/>
    </source>
</evidence>
<feature type="transmembrane region" description="Helical" evidence="11">
    <location>
        <begin position="20"/>
        <end position="40"/>
    </location>
</feature>
<evidence type="ECO:0000256" key="11">
    <source>
        <dbReference type="SAM" id="Phobius"/>
    </source>
</evidence>
<proteinExistence type="predicted"/>
<dbReference type="PANTHER" id="PTHR32196:SF71">
    <property type="entry name" value="AUTOINDUCER 2 IMPORT SYSTEM PERMEASE PROTEIN LSRD"/>
    <property type="match status" value="1"/>
</dbReference>
<evidence type="ECO:0000256" key="10">
    <source>
        <dbReference type="ARBA" id="ARBA00039381"/>
    </source>
</evidence>
<feature type="transmembrane region" description="Helical" evidence="11">
    <location>
        <begin position="327"/>
        <end position="347"/>
    </location>
</feature>
<evidence type="ECO:0000256" key="9">
    <source>
        <dbReference type="ARBA" id="ARBA00025439"/>
    </source>
</evidence>
<comment type="subcellular location">
    <subcellularLocation>
        <location evidence="1">Cell membrane</location>
        <topology evidence="1">Multi-pass membrane protein</topology>
    </subcellularLocation>
</comment>
<gene>
    <name evidence="12" type="ORF">SPIROBIBN47_210010</name>
</gene>
<protein>
    <recommendedName>
        <fullName evidence="10">Autoinducer 2 import system permease protein LsrD</fullName>
    </recommendedName>
</protein>
<keyword evidence="6 11" id="KW-0812">Transmembrane</keyword>
<evidence type="ECO:0000256" key="6">
    <source>
        <dbReference type="ARBA" id="ARBA00022692"/>
    </source>
</evidence>
<feature type="transmembrane region" description="Helical" evidence="11">
    <location>
        <begin position="287"/>
        <end position="315"/>
    </location>
</feature>
<dbReference type="PANTHER" id="PTHR32196">
    <property type="entry name" value="ABC TRANSPORTER PERMEASE PROTEIN YPHD-RELATED-RELATED"/>
    <property type="match status" value="1"/>
</dbReference>
<dbReference type="AlphaFoldDB" id="A0A3P3XH17"/>